<evidence type="ECO:0000313" key="6">
    <source>
        <dbReference type="Proteomes" id="UP000294360"/>
    </source>
</evidence>
<proteinExistence type="predicted"/>
<dbReference type="Gene3D" id="2.60.40.420">
    <property type="entry name" value="Cupredoxins - blue copper proteins"/>
    <property type="match status" value="3"/>
</dbReference>
<dbReference type="RefSeq" id="WP_244605792.1">
    <property type="nucleotide sequence ID" value="NZ_CP139089.1"/>
</dbReference>
<keyword evidence="1" id="KW-0479">Metal-binding</keyword>
<dbReference type="GO" id="GO:0030288">
    <property type="term" value="C:outer membrane-bounded periplasmic space"/>
    <property type="evidence" value="ECO:0007669"/>
    <property type="project" value="TreeGrafter"/>
</dbReference>
<sequence length="458" mass="48982">MISRRRLLGSGLAISLFDCSARGEPVAGQDGFLILEAAPGSLRLLPEPAAPTPVLAFNGAVPGPLLRCKKGEELKIRLVNGLEQPTSLSWPGVRIVNGMDGVGGLTQKPVAPGESFDYRFTPPDSGLFGYRPGVLPFAGEQFGRGLYGALIVNEPDPPKADRDMLAVIADWRLDDKGAIIADFDAKEDATGRGRVGSLVTLNSTAVPVAETMPPGSRVRLRLLSAVNARIMSIAFEGLKPLILAVDGQPADSAFEPVRLTIPVGPGARFDMMFDLPGEAAAQARLILRGDNEPDRVLLSFRTEGEARKSLPAIGSLPVNPSLPAEIRLQNAKRAELVIEPAKQASTEGTPPLYWTINGVAAAAFSAKPLFSVKRGSPVTLAIVNRSAFIQDIHVHGHSMRLLHDLDDGWEPYWRDSVLVPAGKTKHLAFIADNPGKWAIESAIAERQATGLSAWFLVT</sequence>
<dbReference type="InterPro" id="IPR008972">
    <property type="entry name" value="Cupredoxin"/>
</dbReference>
<evidence type="ECO:0000259" key="4">
    <source>
        <dbReference type="Pfam" id="PF07732"/>
    </source>
</evidence>
<dbReference type="AlphaFoldDB" id="A0A4V6IMP6"/>
<accession>A0A4V6IMP6</accession>
<dbReference type="PANTHER" id="PTHR11709:SF2">
    <property type="entry name" value="MULTICOPPER OXIDASE LPR1"/>
    <property type="match status" value="1"/>
</dbReference>
<dbReference type="PROSITE" id="PS00079">
    <property type="entry name" value="MULTICOPPER_OXIDASE1"/>
    <property type="match status" value="1"/>
</dbReference>
<feature type="domain" description="Plastocyanin-like" evidence="4">
    <location>
        <begin position="50"/>
        <end position="155"/>
    </location>
</feature>
<dbReference type="GO" id="GO:0005507">
    <property type="term" value="F:copper ion binding"/>
    <property type="evidence" value="ECO:0007669"/>
    <property type="project" value="InterPro"/>
</dbReference>
<name>A0A4V6IMP6_METTU</name>
<dbReference type="KEGG" id="mtun:MTUNDRAET4_2470"/>
<dbReference type="InterPro" id="IPR045087">
    <property type="entry name" value="Cu-oxidase_fam"/>
</dbReference>
<dbReference type="Pfam" id="PF07732">
    <property type="entry name" value="Cu-oxidase_3"/>
    <property type="match status" value="1"/>
</dbReference>
<dbReference type="EMBL" id="LR536450">
    <property type="protein sequence ID" value="VFU09357.1"/>
    <property type="molecule type" value="Genomic_DNA"/>
</dbReference>
<dbReference type="GO" id="GO:0016491">
    <property type="term" value="F:oxidoreductase activity"/>
    <property type="evidence" value="ECO:0007669"/>
    <property type="project" value="UniProtKB-KW"/>
</dbReference>
<dbReference type="CDD" id="cd13861">
    <property type="entry name" value="CuRO_1_CumA_like"/>
    <property type="match status" value="1"/>
</dbReference>
<reference evidence="5 6" key="1">
    <citation type="submission" date="2019-03" db="EMBL/GenBank/DDBJ databases">
        <authorList>
            <person name="Kox A.R. M."/>
        </authorList>
    </citation>
    <scope>NUCLEOTIDE SEQUENCE [LARGE SCALE GENOMIC DNA]</scope>
    <source>
        <strain evidence="5">MTUNDRAET4 annotated genome</strain>
    </source>
</reference>
<dbReference type="Pfam" id="PF07731">
    <property type="entry name" value="Cu-oxidase_2"/>
    <property type="match status" value="1"/>
</dbReference>
<keyword evidence="2" id="KW-0560">Oxidoreductase</keyword>
<evidence type="ECO:0000313" key="5">
    <source>
        <dbReference type="EMBL" id="VFU09357.1"/>
    </source>
</evidence>
<dbReference type="InterPro" id="IPR011707">
    <property type="entry name" value="Cu-oxidase-like_N"/>
</dbReference>
<dbReference type="PANTHER" id="PTHR11709">
    <property type="entry name" value="MULTI-COPPER OXIDASE"/>
    <property type="match status" value="1"/>
</dbReference>
<feature type="domain" description="Plastocyanin-like" evidence="3">
    <location>
        <begin position="354"/>
        <end position="457"/>
    </location>
</feature>
<organism evidence="5 6">
    <name type="scientific">Methylocella tundrae</name>
    <dbReference type="NCBI Taxonomy" id="227605"/>
    <lineage>
        <taxon>Bacteria</taxon>
        <taxon>Pseudomonadati</taxon>
        <taxon>Pseudomonadota</taxon>
        <taxon>Alphaproteobacteria</taxon>
        <taxon>Hyphomicrobiales</taxon>
        <taxon>Beijerinckiaceae</taxon>
        <taxon>Methylocella</taxon>
    </lineage>
</organism>
<dbReference type="Proteomes" id="UP000294360">
    <property type="component" value="Chromosome"/>
</dbReference>
<protein>
    <submittedName>
        <fullName evidence="5">Multicopper oxidase type 3</fullName>
    </submittedName>
</protein>
<dbReference type="InterPro" id="IPR011706">
    <property type="entry name" value="Cu-oxidase_C"/>
</dbReference>
<dbReference type="SUPFAM" id="SSF49503">
    <property type="entry name" value="Cupredoxins"/>
    <property type="match status" value="3"/>
</dbReference>
<evidence type="ECO:0000256" key="1">
    <source>
        <dbReference type="ARBA" id="ARBA00022723"/>
    </source>
</evidence>
<evidence type="ECO:0000259" key="3">
    <source>
        <dbReference type="Pfam" id="PF07731"/>
    </source>
</evidence>
<evidence type="ECO:0000256" key="2">
    <source>
        <dbReference type="ARBA" id="ARBA00023002"/>
    </source>
</evidence>
<gene>
    <name evidence="5" type="ORF">MTUNDRAET4_2470</name>
</gene>
<dbReference type="InterPro" id="IPR033138">
    <property type="entry name" value="Cu_oxidase_CS"/>
</dbReference>